<name>A0AC35TRY0_9BILA</name>
<evidence type="ECO:0000313" key="1">
    <source>
        <dbReference type="Proteomes" id="UP000095286"/>
    </source>
</evidence>
<organism evidence="1 2">
    <name type="scientific">Rhabditophanes sp. KR3021</name>
    <dbReference type="NCBI Taxonomy" id="114890"/>
    <lineage>
        <taxon>Eukaryota</taxon>
        <taxon>Metazoa</taxon>
        <taxon>Ecdysozoa</taxon>
        <taxon>Nematoda</taxon>
        <taxon>Chromadorea</taxon>
        <taxon>Rhabditida</taxon>
        <taxon>Tylenchina</taxon>
        <taxon>Panagrolaimomorpha</taxon>
        <taxon>Strongyloidoidea</taxon>
        <taxon>Alloionematidae</taxon>
        <taxon>Rhabditophanes</taxon>
    </lineage>
</organism>
<sequence length="233" mass="26730">MDGVIAFITQMPPVTRTYLGLCLLMSVLIQLQVINPFHLYFNWNLILYDYQIWRFGTSFLYLGSLGFSLLFNLIFSYRYCRMLEEGSFAFRTADFVFLFIYGAVFMILCTVFVNILFLGQAFTIMLVYIWGRRNPEVRLNFFGVLSFAAPYLPYFLCALSILVGNSVTVDLLGIASGHIYYFFEDVYPLQHGGRRFLKAPAFLERLFAEAPLPNVPAEERPGGMEWGADADAH</sequence>
<accession>A0AC35TRY0</accession>
<dbReference type="WBParaSite" id="RSKR_0000346800.1">
    <property type="protein sequence ID" value="RSKR_0000346800.1"/>
    <property type="gene ID" value="RSKR_0000346800"/>
</dbReference>
<evidence type="ECO:0000313" key="2">
    <source>
        <dbReference type="WBParaSite" id="RSKR_0000346800.1"/>
    </source>
</evidence>
<protein>
    <submittedName>
        <fullName evidence="2">Derlin</fullName>
    </submittedName>
</protein>
<reference evidence="2" key="1">
    <citation type="submission" date="2016-11" db="UniProtKB">
        <authorList>
            <consortium name="WormBaseParasite"/>
        </authorList>
    </citation>
    <scope>IDENTIFICATION</scope>
    <source>
        <strain evidence="2">KR3021</strain>
    </source>
</reference>
<dbReference type="Proteomes" id="UP000095286">
    <property type="component" value="Unplaced"/>
</dbReference>
<proteinExistence type="predicted"/>